<dbReference type="OrthoDB" id="3174166at2"/>
<sequence length="136" mass="16244">MESLKNKLIKFMSGRYGMDQLYYALLFLALGLMVINIKVNTPILMVLSDGLFVLIIFRSFSRNISKRSNENDLFLKIWNPIKKESRIFWRRITEIKVHRYRKCPKCKKTLKLPIKRGKHRVNCPECHENFEVRVII</sequence>
<evidence type="ECO:0000313" key="2">
    <source>
        <dbReference type="EMBL" id="AFA46961.1"/>
    </source>
</evidence>
<evidence type="ECO:0000313" key="3">
    <source>
        <dbReference type="Proteomes" id="UP000007177"/>
    </source>
</evidence>
<accession>H6LFL6</accession>
<reference evidence="3" key="1">
    <citation type="submission" date="2011-07" db="EMBL/GenBank/DDBJ databases">
        <title>Complete genome sequence of Acetobacterium woodii.</title>
        <authorList>
            <person name="Poehlein A."/>
            <person name="Schmidt S."/>
            <person name="Kaster A.-K."/>
            <person name="Goenrich M."/>
            <person name="Vollmers J."/>
            <person name="Thuermer A."/>
            <person name="Gottschalk G."/>
            <person name="Thauer R.K."/>
            <person name="Daniel R."/>
            <person name="Mueller V."/>
        </authorList>
    </citation>
    <scope>NUCLEOTIDE SEQUENCE [LARGE SCALE GENOMIC DNA]</scope>
    <source>
        <strain evidence="3">ATCC 29683 / DSM 1030 / JCM 2381 / KCTC 1655 / WB1</strain>
    </source>
</reference>
<keyword evidence="1" id="KW-1133">Transmembrane helix</keyword>
<proteinExistence type="predicted"/>
<dbReference type="STRING" id="931626.Awo_c01520"/>
<dbReference type="AlphaFoldDB" id="H6LFL6"/>
<dbReference type="eggNOG" id="COG4416">
    <property type="taxonomic scope" value="Bacteria"/>
</dbReference>
<dbReference type="Proteomes" id="UP000007177">
    <property type="component" value="Chromosome"/>
</dbReference>
<protein>
    <submittedName>
        <fullName evidence="2">Zn-finger containing protein</fullName>
    </submittedName>
</protein>
<reference evidence="2 3" key="2">
    <citation type="journal article" date="2012" name="PLoS ONE">
        <title>An ancient pathway combining carbon dioxide fixation with the generation and utilization of a sodium ion gradient for ATP synthesis.</title>
        <authorList>
            <person name="Poehlein A."/>
            <person name="Schmidt S."/>
            <person name="Kaster A.K."/>
            <person name="Goenrich M."/>
            <person name="Vollmers J."/>
            <person name="Thurmer A."/>
            <person name="Bertsch J."/>
            <person name="Schuchmann K."/>
            <person name="Voigt B."/>
            <person name="Hecker M."/>
            <person name="Daniel R."/>
            <person name="Thauer R.K."/>
            <person name="Gottschalk G."/>
            <person name="Muller V."/>
        </authorList>
    </citation>
    <scope>NUCLEOTIDE SEQUENCE [LARGE SCALE GENOMIC DNA]</scope>
    <source>
        <strain evidence="3">ATCC 29683 / DSM 1030 / JCM 2381 / KCTC 1655 / WB1</strain>
    </source>
</reference>
<organism evidence="2 3">
    <name type="scientific">Acetobacterium woodii (strain ATCC 29683 / DSM 1030 / JCM 2381 / KCTC 1655 / WB1)</name>
    <dbReference type="NCBI Taxonomy" id="931626"/>
    <lineage>
        <taxon>Bacteria</taxon>
        <taxon>Bacillati</taxon>
        <taxon>Bacillota</taxon>
        <taxon>Clostridia</taxon>
        <taxon>Eubacteriales</taxon>
        <taxon>Eubacteriaceae</taxon>
        <taxon>Acetobacterium</taxon>
    </lineage>
</organism>
<keyword evidence="1" id="KW-0472">Membrane</keyword>
<keyword evidence="3" id="KW-1185">Reference proteome</keyword>
<dbReference type="RefSeq" id="WP_014354565.1">
    <property type="nucleotide sequence ID" value="NC_016894.1"/>
</dbReference>
<keyword evidence="1" id="KW-0812">Transmembrane</keyword>
<dbReference type="HOGENOM" id="CLU_133627_0_0_9"/>
<name>H6LFL6_ACEWD</name>
<dbReference type="EMBL" id="CP002987">
    <property type="protein sequence ID" value="AFA46961.1"/>
    <property type="molecule type" value="Genomic_DNA"/>
</dbReference>
<feature type="transmembrane region" description="Helical" evidence="1">
    <location>
        <begin position="21"/>
        <end position="37"/>
    </location>
</feature>
<gene>
    <name evidence="2" type="ordered locus">Awo_c01520</name>
</gene>
<dbReference type="Gene3D" id="2.20.28.160">
    <property type="match status" value="1"/>
</dbReference>
<evidence type="ECO:0000256" key="1">
    <source>
        <dbReference type="SAM" id="Phobius"/>
    </source>
</evidence>
<dbReference type="KEGG" id="awo:Awo_c01520"/>